<dbReference type="STRING" id="412690.SAMN04489834_1020"/>
<dbReference type="RefSeq" id="WP_083363080.1">
    <property type="nucleotide sequence ID" value="NZ_LT629742.1"/>
</dbReference>
<dbReference type="NCBIfam" id="TIGR03725">
    <property type="entry name" value="T6A_YeaZ"/>
    <property type="match status" value="1"/>
</dbReference>
<dbReference type="OrthoDB" id="9809995at2"/>
<dbReference type="EMBL" id="LT629742">
    <property type="protein sequence ID" value="SDS18883.1"/>
    <property type="molecule type" value="Genomic_DNA"/>
</dbReference>
<dbReference type="SUPFAM" id="SSF53067">
    <property type="entry name" value="Actin-like ATPase domain"/>
    <property type="match status" value="2"/>
</dbReference>
<dbReference type="Gene3D" id="3.30.420.40">
    <property type="match status" value="1"/>
</dbReference>
<dbReference type="InterPro" id="IPR022496">
    <property type="entry name" value="T6A_TsaB"/>
</dbReference>
<organism evidence="2 3">
    <name type="scientific">Microterricola viridarii</name>
    <dbReference type="NCBI Taxonomy" id="412690"/>
    <lineage>
        <taxon>Bacteria</taxon>
        <taxon>Bacillati</taxon>
        <taxon>Actinomycetota</taxon>
        <taxon>Actinomycetes</taxon>
        <taxon>Micrococcales</taxon>
        <taxon>Microbacteriaceae</taxon>
        <taxon>Microterricola</taxon>
    </lineage>
</organism>
<name>A0A1H1Q6F3_9MICO</name>
<protein>
    <submittedName>
        <fullName evidence="2">tRNA threonylcarbamoyl adenosine modification protein YeaZ</fullName>
    </submittedName>
</protein>
<evidence type="ECO:0000313" key="2">
    <source>
        <dbReference type="EMBL" id="SDS18883.1"/>
    </source>
</evidence>
<dbReference type="GO" id="GO:0002949">
    <property type="term" value="P:tRNA threonylcarbamoyladenosine modification"/>
    <property type="evidence" value="ECO:0007669"/>
    <property type="project" value="InterPro"/>
</dbReference>
<proteinExistence type="predicted"/>
<reference evidence="3" key="1">
    <citation type="submission" date="2016-10" db="EMBL/GenBank/DDBJ databases">
        <authorList>
            <person name="Varghese N."/>
            <person name="Submissions S."/>
        </authorList>
    </citation>
    <scope>NUCLEOTIDE SEQUENCE [LARGE SCALE GENOMIC DNA]</scope>
    <source>
        <strain evidence="3">DSM 21772</strain>
    </source>
</reference>
<dbReference type="Proteomes" id="UP000181956">
    <property type="component" value="Chromosome I"/>
</dbReference>
<sequence length="224" mass="23044">MLLAIDTSAGTSVAIVDRDRGILAERSEADTMRHAEVIGGMIQAVLDESAVARAELSGVVAGMGPGPFTGLRVGIAAARTFALALGRPLVPIVSHDAIAFAHFAADAAAQAAGARTAPLLVVTDARRREVYWSAYSGVDELGLPVRLDGPGLAKPEALPALALDAFGAFDGAFERLDAAEISAGALGMVAELSFAAGRPFAADEPLYLRSPDVTPSNGPKRVTR</sequence>
<dbReference type="Pfam" id="PF00814">
    <property type="entry name" value="TsaD"/>
    <property type="match status" value="1"/>
</dbReference>
<dbReference type="PANTHER" id="PTHR11735:SF11">
    <property type="entry name" value="TRNA THREONYLCARBAMOYLADENOSINE BIOSYNTHESIS PROTEIN TSAB"/>
    <property type="match status" value="1"/>
</dbReference>
<keyword evidence="3" id="KW-1185">Reference proteome</keyword>
<evidence type="ECO:0000313" key="3">
    <source>
        <dbReference type="Proteomes" id="UP000181956"/>
    </source>
</evidence>
<dbReference type="AlphaFoldDB" id="A0A1H1Q6F3"/>
<dbReference type="PANTHER" id="PTHR11735">
    <property type="entry name" value="TRNA N6-ADENOSINE THREONYLCARBAMOYLTRANSFERASE"/>
    <property type="match status" value="1"/>
</dbReference>
<evidence type="ECO:0000259" key="1">
    <source>
        <dbReference type="Pfam" id="PF00814"/>
    </source>
</evidence>
<dbReference type="InterPro" id="IPR000905">
    <property type="entry name" value="Gcp-like_dom"/>
</dbReference>
<gene>
    <name evidence="2" type="ORF">SAMN04489834_1020</name>
</gene>
<dbReference type="GO" id="GO:0005829">
    <property type="term" value="C:cytosol"/>
    <property type="evidence" value="ECO:0007669"/>
    <property type="project" value="TreeGrafter"/>
</dbReference>
<accession>A0A1H1Q6F3</accession>
<dbReference type="InterPro" id="IPR043129">
    <property type="entry name" value="ATPase_NBD"/>
</dbReference>
<feature type="domain" description="Gcp-like" evidence="1">
    <location>
        <begin position="32"/>
        <end position="136"/>
    </location>
</feature>